<protein>
    <submittedName>
        <fullName evidence="1">Uncharacterized protein</fullName>
    </submittedName>
</protein>
<gene>
    <name evidence="1" type="ORF">F6X53_11225</name>
</gene>
<keyword evidence="2" id="KW-1185">Reference proteome</keyword>
<dbReference type="EMBL" id="VZZK01000009">
    <property type="protein sequence ID" value="KAB1079369.1"/>
    <property type="molecule type" value="Genomic_DNA"/>
</dbReference>
<dbReference type="OrthoDB" id="8002205at2"/>
<dbReference type="Proteomes" id="UP000474159">
    <property type="component" value="Unassembled WGS sequence"/>
</dbReference>
<organism evidence="1 2">
    <name type="scientific">Methylobacterium soli</name>
    <dbReference type="NCBI Taxonomy" id="553447"/>
    <lineage>
        <taxon>Bacteria</taxon>
        <taxon>Pseudomonadati</taxon>
        <taxon>Pseudomonadota</taxon>
        <taxon>Alphaproteobacteria</taxon>
        <taxon>Hyphomicrobiales</taxon>
        <taxon>Methylobacteriaceae</taxon>
        <taxon>Methylobacterium</taxon>
    </lineage>
</organism>
<evidence type="ECO:0000313" key="1">
    <source>
        <dbReference type="EMBL" id="KAB1079369.1"/>
    </source>
</evidence>
<reference evidence="1 2" key="1">
    <citation type="submission" date="2019-09" db="EMBL/GenBank/DDBJ databases">
        <title>YIM 48816 draft genome.</title>
        <authorList>
            <person name="Jiang L."/>
        </authorList>
    </citation>
    <scope>NUCLEOTIDE SEQUENCE [LARGE SCALE GENOMIC DNA]</scope>
    <source>
        <strain evidence="1 2">YIM 48816</strain>
    </source>
</reference>
<comment type="caution">
    <text evidence="1">The sequence shown here is derived from an EMBL/GenBank/DDBJ whole genome shotgun (WGS) entry which is preliminary data.</text>
</comment>
<dbReference type="RefSeq" id="WP_151000104.1">
    <property type="nucleotide sequence ID" value="NZ_VZZK01000009.1"/>
</dbReference>
<name>A0A6L3SZ13_9HYPH</name>
<dbReference type="AlphaFoldDB" id="A0A6L3SZ13"/>
<accession>A0A6L3SZ13</accession>
<evidence type="ECO:0000313" key="2">
    <source>
        <dbReference type="Proteomes" id="UP000474159"/>
    </source>
</evidence>
<sequence length="73" mass="8029">MTRIAPITQVGILRATDLQLAARNEAARRHNTETKTVSVEIARPVDPATRAQAGSDVLRSVPLTERRLLDIKV</sequence>
<proteinExistence type="predicted"/>